<dbReference type="Proteomes" id="UP000031829">
    <property type="component" value="Chromosome"/>
</dbReference>
<dbReference type="Pfam" id="PF05656">
    <property type="entry name" value="DUF805"/>
    <property type="match status" value="1"/>
</dbReference>
<dbReference type="AlphaFoldDB" id="A0A0B6AGN2"/>
<gene>
    <name evidence="1" type="ORF">BG04_5312</name>
</gene>
<dbReference type="PANTHER" id="PTHR34980:SF2">
    <property type="entry name" value="INNER MEMBRANE PROTEIN YHAH-RELATED"/>
    <property type="match status" value="1"/>
</dbReference>
<protein>
    <recommendedName>
        <fullName evidence="3">DUF805 domain-containing protein</fullName>
    </recommendedName>
</protein>
<dbReference type="GeneID" id="93643261"/>
<name>A0A0B6AGN2_PRIM2</name>
<organism evidence="1 2">
    <name type="scientific">Priestia megaterium (strain ATCC 14581 / DSM 32 / CCUG 1817 / JCM 2506 / NBRC 15308 / NCIMB 9376 / NCTC 10342 / NRRL B-14308 / VKM B-512 / Ford 19)</name>
    <name type="common">Bacillus megaterium</name>
    <dbReference type="NCBI Taxonomy" id="1348623"/>
    <lineage>
        <taxon>Bacteria</taxon>
        <taxon>Bacillati</taxon>
        <taxon>Bacillota</taxon>
        <taxon>Bacilli</taxon>
        <taxon>Bacillales</taxon>
        <taxon>Bacillaceae</taxon>
        <taxon>Priestia</taxon>
    </lineage>
</organism>
<evidence type="ECO:0000313" key="2">
    <source>
        <dbReference type="Proteomes" id="UP000031829"/>
    </source>
</evidence>
<reference evidence="1 2" key="1">
    <citation type="journal article" date="2015" name="Genome Announc.">
        <title>Complete genome sequences for 35 biothreat assay-relevant bacillus species.</title>
        <authorList>
            <person name="Johnson S.L."/>
            <person name="Daligault H.E."/>
            <person name="Davenport K.W."/>
            <person name="Jaissle J."/>
            <person name="Frey K.G."/>
            <person name="Ladner J.T."/>
            <person name="Broomall S.M."/>
            <person name="Bishop-Lilly K.A."/>
            <person name="Bruce D.C."/>
            <person name="Gibbons H.S."/>
            <person name="Coyne S.R."/>
            <person name="Lo C.C."/>
            <person name="Meincke L."/>
            <person name="Munk A.C."/>
            <person name="Koroleva G.I."/>
            <person name="Rosenzweig C.N."/>
            <person name="Palacios G.F."/>
            <person name="Redden C.L."/>
            <person name="Minogue T.D."/>
            <person name="Chain P.S."/>
        </authorList>
    </citation>
    <scope>NUCLEOTIDE SEQUENCE [LARGE SCALE GENOMIC DNA]</scope>
    <source>
        <strain evidence="2">ATCC 14581 / DSM 32 / JCM 2506 / NBRC 15308 / NCIMB 9376 / NCTC 10342 / NRRL B-14308 / VKM B-512</strain>
    </source>
</reference>
<evidence type="ECO:0000313" key="1">
    <source>
        <dbReference type="EMBL" id="AJI20207.1"/>
    </source>
</evidence>
<dbReference type="HOGENOM" id="CLU_093674_4_1_9"/>
<dbReference type="PANTHER" id="PTHR34980">
    <property type="entry name" value="INNER MEMBRANE PROTEIN-RELATED-RELATED"/>
    <property type="match status" value="1"/>
</dbReference>
<dbReference type="KEGG" id="bmeg:BG04_5312"/>
<evidence type="ECO:0008006" key="3">
    <source>
        <dbReference type="Google" id="ProtNLM"/>
    </source>
</evidence>
<dbReference type="EMBL" id="CP009920">
    <property type="protein sequence ID" value="AJI20207.1"/>
    <property type="molecule type" value="Genomic_DNA"/>
</dbReference>
<proteinExistence type="predicted"/>
<dbReference type="InterPro" id="IPR008523">
    <property type="entry name" value="DUF805"/>
</dbReference>
<dbReference type="RefSeq" id="WP_016764535.1">
    <property type="nucleotide sequence ID" value="NZ_BCVB01000011.1"/>
</dbReference>
<accession>A0A0B6AGN2</accession>
<sequence>MYWYIKALKNYATFQGRATRTEYWMFTLFSYIFALVPFIFIFIDSLTVFAPILIWLYAAAMILPSLAVTVRRLHDTGRSGWWYLINFVPVIGGIWLLILLCQRSEVTANIYDTDTQAS</sequence>
<dbReference type="GO" id="GO:0005886">
    <property type="term" value="C:plasma membrane"/>
    <property type="evidence" value="ECO:0007669"/>
    <property type="project" value="TreeGrafter"/>
</dbReference>